<organism evidence="1 2">
    <name type="scientific">Clunio marinus</name>
    <dbReference type="NCBI Taxonomy" id="568069"/>
    <lineage>
        <taxon>Eukaryota</taxon>
        <taxon>Metazoa</taxon>
        <taxon>Ecdysozoa</taxon>
        <taxon>Arthropoda</taxon>
        <taxon>Hexapoda</taxon>
        <taxon>Insecta</taxon>
        <taxon>Pterygota</taxon>
        <taxon>Neoptera</taxon>
        <taxon>Endopterygota</taxon>
        <taxon>Diptera</taxon>
        <taxon>Nematocera</taxon>
        <taxon>Chironomoidea</taxon>
        <taxon>Chironomidae</taxon>
        <taxon>Clunio</taxon>
    </lineage>
</organism>
<name>A0A1J1I029_9DIPT</name>
<accession>A0A1J1I029</accession>
<keyword evidence="2" id="KW-1185">Reference proteome</keyword>
<dbReference type="EMBL" id="CVRI01000024">
    <property type="protein sequence ID" value="CRK92166.1"/>
    <property type="molecule type" value="Genomic_DNA"/>
</dbReference>
<dbReference type="AlphaFoldDB" id="A0A1J1I029"/>
<sequence>MFSEIIETPKFAYKFGIKKSSELPLETVEKILLARILKLLVKIEKLIQVSIVEKKVFKLEEKS</sequence>
<evidence type="ECO:0000313" key="1">
    <source>
        <dbReference type="EMBL" id="CRK92166.1"/>
    </source>
</evidence>
<reference evidence="1 2" key="1">
    <citation type="submission" date="2015-04" db="EMBL/GenBank/DDBJ databases">
        <authorList>
            <person name="Syromyatnikov M.Y."/>
            <person name="Popov V.N."/>
        </authorList>
    </citation>
    <scope>NUCLEOTIDE SEQUENCE [LARGE SCALE GENOMIC DNA]</scope>
</reference>
<dbReference type="Proteomes" id="UP000183832">
    <property type="component" value="Unassembled WGS sequence"/>
</dbReference>
<gene>
    <name evidence="1" type="ORF">CLUMA_CG005839</name>
</gene>
<proteinExistence type="predicted"/>
<protein>
    <submittedName>
        <fullName evidence="1">CLUMA_CG005839, isoform A</fullName>
    </submittedName>
</protein>
<evidence type="ECO:0000313" key="2">
    <source>
        <dbReference type="Proteomes" id="UP000183832"/>
    </source>
</evidence>